<dbReference type="AlphaFoldDB" id="A0A975PMT5"/>
<feature type="compositionally biased region" description="Basic residues" evidence="1">
    <location>
        <begin position="154"/>
        <end position="163"/>
    </location>
</feature>
<dbReference type="EMBL" id="CP073581">
    <property type="protein sequence ID" value="QUJ77147.1"/>
    <property type="molecule type" value="Genomic_DNA"/>
</dbReference>
<accession>A0A975PMT5</accession>
<sequence>MSQPDDPAFDADFGEADAAPTDVVADTLRDIEDALDEDDAAVPAHLAQDAEADAQQEEEAEEDIDALLSRLSDEEDDEENILIDDGTDDSEFSTFDEDEDDAEEEAEATLHADAAEDARQADEATDTDDAEDGNLFDREDTLAALPPEPEKPARRTRVLKVKRATLEAAISAGQLEEYEDEDDTAEVAPARRSSLSDDEEAELARELAELEADMQGRSAPVADDQEATADDTEVDEAPRADADTSDEGDTFDADEDEDDTAEHETVDENDAAADIAAQDTDGDDDDIDRLMDEADSQMHEPESATRRDAFAHLRAAVAAKKADEAVGAGDSDETRDDAYRDDLASVVRPRRPVASAQRTQRPPEQRPAPLKLVAEQRIDVDRATPSAPVRPRRVAAVVDNTTSDAPQAEGFVNFARDAGAEALPDLLEAAAAYIAYVEGNEQFSRPQLMTLVRQAEAESSSREDRLRHFGKLLRDGKIEKLSGGRFHATEAIGFKPDARAAG</sequence>
<keyword evidence="3" id="KW-1185">Reference proteome</keyword>
<evidence type="ECO:0000313" key="3">
    <source>
        <dbReference type="Proteomes" id="UP000683291"/>
    </source>
</evidence>
<name>A0A975PMT5_9RHOB</name>
<proteinExistence type="predicted"/>
<dbReference type="RefSeq" id="WP_212705342.1">
    <property type="nucleotide sequence ID" value="NZ_CP073581.1"/>
</dbReference>
<feature type="region of interest" description="Disordered" evidence="1">
    <location>
        <begin position="1"/>
        <end position="21"/>
    </location>
</feature>
<dbReference type="Proteomes" id="UP000683291">
    <property type="component" value="Chromosome 1"/>
</dbReference>
<protein>
    <submittedName>
        <fullName evidence="2">Uncharacterized protein</fullName>
    </submittedName>
</protein>
<evidence type="ECO:0000256" key="1">
    <source>
        <dbReference type="SAM" id="MobiDB-lite"/>
    </source>
</evidence>
<feature type="compositionally biased region" description="Basic and acidic residues" evidence="1">
    <location>
        <begin position="108"/>
        <end position="122"/>
    </location>
</feature>
<evidence type="ECO:0000313" key="2">
    <source>
        <dbReference type="EMBL" id="QUJ77147.1"/>
    </source>
</evidence>
<feature type="compositionally biased region" description="Acidic residues" evidence="1">
    <location>
        <begin position="73"/>
        <end position="107"/>
    </location>
</feature>
<feature type="region of interest" description="Disordered" evidence="1">
    <location>
        <begin position="70"/>
        <end position="390"/>
    </location>
</feature>
<feature type="compositionally biased region" description="Basic and acidic residues" evidence="1">
    <location>
        <begin position="288"/>
        <end position="311"/>
    </location>
</feature>
<dbReference type="KEGG" id="sual:KDD17_03725"/>
<gene>
    <name evidence="2" type="ORF">KDD17_03725</name>
</gene>
<organism evidence="2 3">
    <name type="scientific">Sulfitobacter albidus</name>
    <dbReference type="NCBI Taxonomy" id="2829501"/>
    <lineage>
        <taxon>Bacteria</taxon>
        <taxon>Pseudomonadati</taxon>
        <taxon>Pseudomonadota</taxon>
        <taxon>Alphaproteobacteria</taxon>
        <taxon>Rhodobacterales</taxon>
        <taxon>Roseobacteraceae</taxon>
        <taxon>Sulfitobacter</taxon>
    </lineage>
</organism>
<feature type="compositionally biased region" description="Acidic residues" evidence="1">
    <location>
        <begin position="223"/>
        <end position="235"/>
    </location>
</feature>
<feature type="compositionally biased region" description="Acidic residues" evidence="1">
    <location>
        <begin position="243"/>
        <end position="271"/>
    </location>
</feature>
<feature type="compositionally biased region" description="Acidic residues" evidence="1">
    <location>
        <begin position="123"/>
        <end position="134"/>
    </location>
</feature>
<feature type="compositionally biased region" description="Acidic residues" evidence="1">
    <location>
        <begin position="176"/>
        <end position="185"/>
    </location>
</feature>
<reference evidence="2" key="1">
    <citation type="submission" date="2021-04" db="EMBL/GenBank/DDBJ databases">
        <title>Complete genome sequence for Sulfitobacter sp. strain JK7-1.</title>
        <authorList>
            <person name="Park S.-J."/>
        </authorList>
    </citation>
    <scope>NUCLEOTIDE SEQUENCE</scope>
    <source>
        <strain evidence="2">JK7-1</strain>
    </source>
</reference>
<feature type="compositionally biased region" description="Low complexity" evidence="1">
    <location>
        <begin position="315"/>
        <end position="329"/>
    </location>
</feature>